<evidence type="ECO:0000313" key="1">
    <source>
        <dbReference type="EnsemblPlants" id="AET2Gv20787200.3"/>
    </source>
</evidence>
<proteinExistence type="predicted"/>
<dbReference type="Proteomes" id="UP000015105">
    <property type="component" value="Chromosome 2D"/>
</dbReference>
<name>A0A453CAR5_AEGTS</name>
<reference evidence="2" key="2">
    <citation type="journal article" date="2017" name="Nat. Plants">
        <title>The Aegilops tauschii genome reveals multiple impacts of transposons.</title>
        <authorList>
            <person name="Zhao G."/>
            <person name="Zou C."/>
            <person name="Li K."/>
            <person name="Wang K."/>
            <person name="Li T."/>
            <person name="Gao L."/>
            <person name="Zhang X."/>
            <person name="Wang H."/>
            <person name="Yang Z."/>
            <person name="Liu X."/>
            <person name="Jiang W."/>
            <person name="Mao L."/>
            <person name="Kong X."/>
            <person name="Jiao Y."/>
            <person name="Jia J."/>
        </authorList>
    </citation>
    <scope>NUCLEOTIDE SEQUENCE [LARGE SCALE GENOMIC DNA]</scope>
    <source>
        <strain evidence="2">cv. AL8/78</strain>
    </source>
</reference>
<dbReference type="Gramene" id="AET2Gv20787200.3">
    <property type="protein sequence ID" value="AET2Gv20787200.3"/>
    <property type="gene ID" value="AET2Gv20787200"/>
</dbReference>
<protein>
    <submittedName>
        <fullName evidence="1">Uncharacterized protein</fullName>
    </submittedName>
</protein>
<reference evidence="1" key="4">
    <citation type="submission" date="2019-03" db="UniProtKB">
        <authorList>
            <consortium name="EnsemblPlants"/>
        </authorList>
    </citation>
    <scope>IDENTIFICATION</scope>
</reference>
<accession>A0A453CAR5</accession>
<reference evidence="1" key="3">
    <citation type="journal article" date="2017" name="Nature">
        <title>Genome sequence of the progenitor of the wheat D genome Aegilops tauschii.</title>
        <authorList>
            <person name="Luo M.C."/>
            <person name="Gu Y.Q."/>
            <person name="Puiu D."/>
            <person name="Wang H."/>
            <person name="Twardziok S.O."/>
            <person name="Deal K.R."/>
            <person name="Huo N."/>
            <person name="Zhu T."/>
            <person name="Wang L."/>
            <person name="Wang Y."/>
            <person name="McGuire P.E."/>
            <person name="Liu S."/>
            <person name="Long H."/>
            <person name="Ramasamy R.K."/>
            <person name="Rodriguez J.C."/>
            <person name="Van S.L."/>
            <person name="Yuan L."/>
            <person name="Wang Z."/>
            <person name="Xia Z."/>
            <person name="Xiao L."/>
            <person name="Anderson O.D."/>
            <person name="Ouyang S."/>
            <person name="Liang Y."/>
            <person name="Zimin A.V."/>
            <person name="Pertea G."/>
            <person name="Qi P."/>
            <person name="Bennetzen J.L."/>
            <person name="Dai X."/>
            <person name="Dawson M.W."/>
            <person name="Muller H.G."/>
            <person name="Kugler K."/>
            <person name="Rivarola-Duarte L."/>
            <person name="Spannagl M."/>
            <person name="Mayer K.F.X."/>
            <person name="Lu F.H."/>
            <person name="Bevan M.W."/>
            <person name="Leroy P."/>
            <person name="Li P."/>
            <person name="You F.M."/>
            <person name="Sun Q."/>
            <person name="Liu Z."/>
            <person name="Lyons E."/>
            <person name="Wicker T."/>
            <person name="Salzberg S.L."/>
            <person name="Devos K.M."/>
            <person name="Dvorak J."/>
        </authorList>
    </citation>
    <scope>NUCLEOTIDE SEQUENCE [LARGE SCALE GENOMIC DNA]</scope>
    <source>
        <strain evidence="1">cv. AL8/78</strain>
    </source>
</reference>
<sequence>MYLEPELNNLSELNSMFICSFGRAAKLPQQCKLQPCSL</sequence>
<reference evidence="1" key="5">
    <citation type="journal article" date="2021" name="G3 (Bethesda)">
        <title>Aegilops tauschii genome assembly Aet v5.0 features greater sequence contiguity and improved annotation.</title>
        <authorList>
            <person name="Wang L."/>
            <person name="Zhu T."/>
            <person name="Rodriguez J.C."/>
            <person name="Deal K.R."/>
            <person name="Dubcovsky J."/>
            <person name="McGuire P.E."/>
            <person name="Lux T."/>
            <person name="Spannagl M."/>
            <person name="Mayer K.F.X."/>
            <person name="Baldrich P."/>
            <person name="Meyers B.C."/>
            <person name="Huo N."/>
            <person name="Gu Y.Q."/>
            <person name="Zhou H."/>
            <person name="Devos K.M."/>
            <person name="Bennetzen J.L."/>
            <person name="Unver T."/>
            <person name="Budak H."/>
            <person name="Gulick P.J."/>
            <person name="Galiba G."/>
            <person name="Kalapos B."/>
            <person name="Nelson D.R."/>
            <person name="Li P."/>
            <person name="You F.M."/>
            <person name="Luo M.C."/>
            <person name="Dvorak J."/>
        </authorList>
    </citation>
    <scope>NUCLEOTIDE SEQUENCE [LARGE SCALE GENOMIC DNA]</scope>
    <source>
        <strain evidence="1">cv. AL8/78</strain>
    </source>
</reference>
<reference evidence="2" key="1">
    <citation type="journal article" date="2014" name="Science">
        <title>Ancient hybridizations among the ancestral genomes of bread wheat.</title>
        <authorList>
            <consortium name="International Wheat Genome Sequencing Consortium,"/>
            <person name="Marcussen T."/>
            <person name="Sandve S.R."/>
            <person name="Heier L."/>
            <person name="Spannagl M."/>
            <person name="Pfeifer M."/>
            <person name="Jakobsen K.S."/>
            <person name="Wulff B.B."/>
            <person name="Steuernagel B."/>
            <person name="Mayer K.F."/>
            <person name="Olsen O.A."/>
        </authorList>
    </citation>
    <scope>NUCLEOTIDE SEQUENCE [LARGE SCALE GENOMIC DNA]</scope>
    <source>
        <strain evidence="2">cv. AL8/78</strain>
    </source>
</reference>
<organism evidence="1 2">
    <name type="scientific">Aegilops tauschii subsp. strangulata</name>
    <name type="common">Goatgrass</name>
    <dbReference type="NCBI Taxonomy" id="200361"/>
    <lineage>
        <taxon>Eukaryota</taxon>
        <taxon>Viridiplantae</taxon>
        <taxon>Streptophyta</taxon>
        <taxon>Embryophyta</taxon>
        <taxon>Tracheophyta</taxon>
        <taxon>Spermatophyta</taxon>
        <taxon>Magnoliopsida</taxon>
        <taxon>Liliopsida</taxon>
        <taxon>Poales</taxon>
        <taxon>Poaceae</taxon>
        <taxon>BOP clade</taxon>
        <taxon>Pooideae</taxon>
        <taxon>Triticodae</taxon>
        <taxon>Triticeae</taxon>
        <taxon>Triticinae</taxon>
        <taxon>Aegilops</taxon>
    </lineage>
</organism>
<evidence type="ECO:0000313" key="2">
    <source>
        <dbReference type="Proteomes" id="UP000015105"/>
    </source>
</evidence>
<keyword evidence="2" id="KW-1185">Reference proteome</keyword>
<dbReference type="AlphaFoldDB" id="A0A453CAR5"/>
<dbReference type="EnsemblPlants" id="AET2Gv20787200.3">
    <property type="protein sequence ID" value="AET2Gv20787200.3"/>
    <property type="gene ID" value="AET2Gv20787200"/>
</dbReference>